<dbReference type="RefSeq" id="WP_154473405.1">
    <property type="nucleotide sequence ID" value="NZ_DBEWUL010000065.1"/>
</dbReference>
<dbReference type="FunFam" id="3.30.300.10:FF:000004">
    <property type="entry name" value="S-adenosylmethionine synthase"/>
    <property type="match status" value="1"/>
</dbReference>
<dbReference type="Pfam" id="PF02773">
    <property type="entry name" value="S-AdoMet_synt_C"/>
    <property type="match status" value="1"/>
</dbReference>
<dbReference type="EMBL" id="VUMD01000016">
    <property type="protein sequence ID" value="MSS37969.1"/>
    <property type="molecule type" value="Genomic_DNA"/>
</dbReference>
<dbReference type="CDD" id="cd18079">
    <property type="entry name" value="S-AdoMet_synt"/>
    <property type="match status" value="1"/>
</dbReference>
<evidence type="ECO:0000313" key="16">
    <source>
        <dbReference type="EMBL" id="MSS37969.1"/>
    </source>
</evidence>
<dbReference type="GO" id="GO:0005524">
    <property type="term" value="F:ATP binding"/>
    <property type="evidence" value="ECO:0007669"/>
    <property type="project" value="UniProtKB-UniRule"/>
</dbReference>
<dbReference type="HAMAP" id="MF_00086">
    <property type="entry name" value="S_AdoMet_synth1"/>
    <property type="match status" value="1"/>
</dbReference>
<dbReference type="GO" id="GO:0006730">
    <property type="term" value="P:one-carbon metabolic process"/>
    <property type="evidence" value="ECO:0007669"/>
    <property type="project" value="UniProtKB-KW"/>
</dbReference>
<dbReference type="InterPro" id="IPR022630">
    <property type="entry name" value="S-AdoMet_synt_C"/>
</dbReference>
<feature type="binding site" evidence="10">
    <location>
        <position position="251"/>
    </location>
    <ligand>
        <name>ATP</name>
        <dbReference type="ChEBI" id="CHEBI:30616"/>
        <note>ligand shared between two neighboring subunits</note>
    </ligand>
</feature>
<dbReference type="InterPro" id="IPR022631">
    <property type="entry name" value="ADOMET_SYNTHASE_CS"/>
</dbReference>
<feature type="binding site" evidence="10">
    <location>
        <position position="43"/>
    </location>
    <ligand>
        <name>K(+)</name>
        <dbReference type="ChEBI" id="CHEBI:29103"/>
    </ligand>
</feature>
<feature type="domain" description="S-adenosylmethionine synthetase C-terminal" evidence="15">
    <location>
        <begin position="245"/>
        <end position="384"/>
    </location>
</feature>
<feature type="region of interest" description="Flexible loop" evidence="10">
    <location>
        <begin position="99"/>
        <end position="109"/>
    </location>
</feature>
<evidence type="ECO:0000313" key="17">
    <source>
        <dbReference type="Proteomes" id="UP000429958"/>
    </source>
</evidence>
<name>A0A7X2NN63_9CLOT</name>
<comment type="caution">
    <text evidence="16">The sequence shown here is derived from an EMBL/GenBank/DDBJ whole genome shotgun (WGS) entry which is preliminary data.</text>
</comment>
<dbReference type="GO" id="GO:0005737">
    <property type="term" value="C:cytoplasm"/>
    <property type="evidence" value="ECO:0007669"/>
    <property type="project" value="UniProtKB-SubCell"/>
</dbReference>
<keyword evidence="7 10" id="KW-0067">ATP-binding</keyword>
<keyword evidence="3 10" id="KW-0554">One-carbon metabolism</keyword>
<feature type="binding site" description="in other chain" evidence="10">
    <location>
        <position position="15"/>
    </location>
    <ligand>
        <name>ATP</name>
        <dbReference type="ChEBI" id="CHEBI:30616"/>
        <note>ligand shared between two neighboring subunits</note>
    </ligand>
</feature>
<feature type="domain" description="S-adenosylmethionine synthetase N-terminal" evidence="13">
    <location>
        <begin position="4"/>
        <end position="101"/>
    </location>
</feature>
<evidence type="ECO:0000256" key="11">
    <source>
        <dbReference type="RuleBase" id="RU000542"/>
    </source>
</evidence>
<comment type="subunit">
    <text evidence="10">Homotetramer; dimer of dimers.</text>
</comment>
<evidence type="ECO:0000256" key="10">
    <source>
        <dbReference type="HAMAP-Rule" id="MF_00086"/>
    </source>
</evidence>
<evidence type="ECO:0000256" key="9">
    <source>
        <dbReference type="ARBA" id="ARBA00022958"/>
    </source>
</evidence>
<dbReference type="EC" id="2.5.1.6" evidence="10"/>
<feature type="binding site" description="in other chain" evidence="10">
    <location>
        <position position="282"/>
    </location>
    <ligand>
        <name>L-methionine</name>
        <dbReference type="ChEBI" id="CHEBI:57844"/>
        <note>ligand shared between two neighboring subunits</note>
    </ligand>
</feature>
<dbReference type="PANTHER" id="PTHR11964">
    <property type="entry name" value="S-ADENOSYLMETHIONINE SYNTHETASE"/>
    <property type="match status" value="1"/>
</dbReference>
<dbReference type="InterPro" id="IPR002133">
    <property type="entry name" value="S-AdoMet_synthetase"/>
</dbReference>
<dbReference type="PROSITE" id="PS00377">
    <property type="entry name" value="ADOMET_SYNTHASE_2"/>
    <property type="match status" value="1"/>
</dbReference>
<accession>A0A7X2NN63</accession>
<feature type="domain" description="S-adenosylmethionine synthetase central" evidence="14">
    <location>
        <begin position="126"/>
        <end position="243"/>
    </location>
</feature>
<evidence type="ECO:0000256" key="2">
    <source>
        <dbReference type="ARBA" id="ARBA00009685"/>
    </source>
</evidence>
<dbReference type="InterPro" id="IPR022636">
    <property type="entry name" value="S-AdoMet_synthetase_sfam"/>
</dbReference>
<comment type="cofactor">
    <cofactor evidence="10">
        <name>Mg(2+)</name>
        <dbReference type="ChEBI" id="CHEBI:18420"/>
    </cofactor>
    <text evidence="10">Binds 2 divalent ions per subunit.</text>
</comment>
<dbReference type="PROSITE" id="PS00376">
    <property type="entry name" value="ADOMET_SYNTHASE_1"/>
    <property type="match status" value="1"/>
</dbReference>
<feature type="binding site" description="in other chain" evidence="10">
    <location>
        <begin position="175"/>
        <end position="177"/>
    </location>
    <ligand>
        <name>ATP</name>
        <dbReference type="ChEBI" id="CHEBI:30616"/>
        <note>ligand shared between two neighboring subunits</note>
    </ligand>
</feature>
<proteinExistence type="inferred from homology"/>
<sequence length="395" mass="43788">MERRLFTSESVTEGHPDKICDAISDSILDALLEKDPMSRVACETAITTGLVLVMGEITTKAYVDIQKLVRETVREIGYDRAKYGFDCDTCGVIVSLDEQSADIAMGVDMALEAKEKKMSDEEIEAIGAGDQGMMFGFATNETEEYMPYAIAMAHKLARRLTEVRKDGTLKYLRPDGKTQVTVEYDENDRPVRLDAVVLSTQHDENVTQEQIHADVKKYVFDEILPKDMIDENTKFFINPTGRFVIGGPHGDSGLTGRKIIVDTYGGYARHGGGAFSGKDCTKVDRSAAYAARYVAKNIVAAGLADKCEIQLSYAIGVAHPTSVMVDTFGTGKVSDERLIEIIRGNFDLRPAGIIQMLNLRRPIYKQTAAYGHFGRNDLDLPWERLDKVELLKSCI</sequence>
<feature type="binding site" description="in other chain" evidence="10">
    <location>
        <position position="56"/>
    </location>
    <ligand>
        <name>L-methionine</name>
        <dbReference type="ChEBI" id="CHEBI:57844"/>
        <note>ligand shared between two neighboring subunits</note>
    </ligand>
</feature>
<comment type="function">
    <text evidence="10">Catalyzes the formation of S-adenosylmethionine (AdoMet) from methionine and ATP. The overall synthetic reaction is composed of two sequential steps, AdoMet formation and the subsequent tripolyphosphate hydrolysis which occurs prior to release of AdoMet from the enzyme.</text>
</comment>
<feature type="binding site" description="in other chain" evidence="10">
    <location>
        <begin position="242"/>
        <end position="243"/>
    </location>
    <ligand>
        <name>ATP</name>
        <dbReference type="ChEBI" id="CHEBI:30616"/>
        <note>ligand shared between two neighboring subunits</note>
    </ligand>
</feature>
<evidence type="ECO:0000259" key="14">
    <source>
        <dbReference type="Pfam" id="PF02772"/>
    </source>
</evidence>
<evidence type="ECO:0000256" key="7">
    <source>
        <dbReference type="ARBA" id="ARBA00022840"/>
    </source>
</evidence>
<dbReference type="UniPathway" id="UPA00315">
    <property type="reaction ID" value="UER00080"/>
</dbReference>
<dbReference type="GO" id="GO:0000287">
    <property type="term" value="F:magnesium ion binding"/>
    <property type="evidence" value="ECO:0007669"/>
    <property type="project" value="UniProtKB-UniRule"/>
</dbReference>
<evidence type="ECO:0000256" key="6">
    <source>
        <dbReference type="ARBA" id="ARBA00022741"/>
    </source>
</evidence>
<dbReference type="GO" id="GO:0004478">
    <property type="term" value="F:methionine adenosyltransferase activity"/>
    <property type="evidence" value="ECO:0007669"/>
    <property type="project" value="UniProtKB-UniRule"/>
</dbReference>
<dbReference type="PIRSF" id="PIRSF000497">
    <property type="entry name" value="MAT"/>
    <property type="match status" value="1"/>
</dbReference>
<comment type="subcellular location">
    <subcellularLocation>
        <location evidence="10 11">Cytoplasm</location>
    </subcellularLocation>
</comment>
<comment type="similarity">
    <text evidence="2 10 12">Belongs to the AdoMet synthase family.</text>
</comment>
<keyword evidence="10" id="KW-0963">Cytoplasm</keyword>
<evidence type="ECO:0000256" key="8">
    <source>
        <dbReference type="ARBA" id="ARBA00022842"/>
    </source>
</evidence>
<comment type="pathway">
    <text evidence="1 10">Amino-acid biosynthesis; S-adenosyl-L-methionine biosynthesis; S-adenosyl-L-methionine from L-methionine: step 1/1.</text>
</comment>
<keyword evidence="6 10" id="KW-0547">Nucleotide-binding</keyword>
<evidence type="ECO:0000259" key="15">
    <source>
        <dbReference type="Pfam" id="PF02773"/>
    </source>
</evidence>
<feature type="binding site" evidence="10">
    <location>
        <position position="17"/>
    </location>
    <ligand>
        <name>Mg(2+)</name>
        <dbReference type="ChEBI" id="CHEBI:18420"/>
    </ligand>
</feature>
<dbReference type="InterPro" id="IPR022629">
    <property type="entry name" value="S-AdoMet_synt_central"/>
</dbReference>
<dbReference type="GO" id="GO:0006556">
    <property type="term" value="P:S-adenosylmethionine biosynthetic process"/>
    <property type="evidence" value="ECO:0007669"/>
    <property type="project" value="UniProtKB-UniRule"/>
</dbReference>
<dbReference type="SUPFAM" id="SSF55973">
    <property type="entry name" value="S-adenosylmethionine synthetase"/>
    <property type="match status" value="3"/>
</dbReference>
<feature type="binding site" evidence="10">
    <location>
        <position position="274"/>
    </location>
    <ligand>
        <name>ATP</name>
        <dbReference type="ChEBI" id="CHEBI:30616"/>
        <note>ligand shared between two neighboring subunits</note>
    </ligand>
</feature>
<evidence type="ECO:0000256" key="5">
    <source>
        <dbReference type="ARBA" id="ARBA00022723"/>
    </source>
</evidence>
<keyword evidence="5 10" id="KW-0479">Metal-binding</keyword>
<feature type="binding site" evidence="10">
    <location>
        <position position="278"/>
    </location>
    <ligand>
        <name>ATP</name>
        <dbReference type="ChEBI" id="CHEBI:30616"/>
        <note>ligand shared between two neighboring subunits</note>
    </ligand>
</feature>
<organism evidence="16 17">
    <name type="scientific">Clostridium porci</name>
    <dbReference type="NCBI Taxonomy" id="2605778"/>
    <lineage>
        <taxon>Bacteria</taxon>
        <taxon>Bacillati</taxon>
        <taxon>Bacillota</taxon>
        <taxon>Clostridia</taxon>
        <taxon>Eubacteriales</taxon>
        <taxon>Clostridiaceae</taxon>
        <taxon>Clostridium</taxon>
    </lineage>
</organism>
<keyword evidence="17" id="KW-1185">Reference proteome</keyword>
<dbReference type="Pfam" id="PF00438">
    <property type="entry name" value="S-AdoMet_synt_N"/>
    <property type="match status" value="1"/>
</dbReference>
<feature type="binding site" description="in other chain" evidence="10">
    <location>
        <begin position="257"/>
        <end position="258"/>
    </location>
    <ligand>
        <name>ATP</name>
        <dbReference type="ChEBI" id="CHEBI:30616"/>
        <note>ligand shared between two neighboring subunits</note>
    </ligand>
</feature>
<comment type="cofactor">
    <cofactor evidence="10">
        <name>K(+)</name>
        <dbReference type="ChEBI" id="CHEBI:29103"/>
    </cofactor>
    <text evidence="10">Binds 1 potassium ion per subunit.</text>
</comment>
<keyword evidence="9 10" id="KW-0630">Potassium</keyword>
<keyword evidence="8 10" id="KW-0460">Magnesium</keyword>
<evidence type="ECO:0000256" key="12">
    <source>
        <dbReference type="RuleBase" id="RU004462"/>
    </source>
</evidence>
<dbReference type="FunFam" id="3.30.300.10:FF:000003">
    <property type="entry name" value="S-adenosylmethionine synthase"/>
    <property type="match status" value="1"/>
</dbReference>
<reference evidence="16 17" key="1">
    <citation type="submission" date="2019-08" db="EMBL/GenBank/DDBJ databases">
        <title>In-depth cultivation of the pig gut microbiome towards novel bacterial diversity and tailored functional studies.</title>
        <authorList>
            <person name="Wylensek D."/>
            <person name="Hitch T.C.A."/>
            <person name="Clavel T."/>
        </authorList>
    </citation>
    <scope>NUCLEOTIDE SEQUENCE [LARGE SCALE GENOMIC DNA]</scope>
    <source>
        <strain evidence="16 17">WCA-389-WT-23D1</strain>
    </source>
</reference>
<protein>
    <recommendedName>
        <fullName evidence="10">S-adenosylmethionine synthase</fullName>
        <shortName evidence="10">AdoMet synthase</shortName>
        <ecNumber evidence="10">2.5.1.6</ecNumber>
    </recommendedName>
    <alternativeName>
        <fullName evidence="10">MAT</fullName>
    </alternativeName>
    <alternativeName>
        <fullName evidence="10">Methionine adenosyltransferase</fullName>
    </alternativeName>
</protein>
<keyword evidence="4 10" id="KW-0808">Transferase</keyword>
<evidence type="ECO:0000256" key="3">
    <source>
        <dbReference type="ARBA" id="ARBA00022563"/>
    </source>
</evidence>
<dbReference type="AlphaFoldDB" id="A0A7X2NN63"/>
<feature type="binding site" evidence="10">
    <location>
        <position position="251"/>
    </location>
    <ligand>
        <name>L-methionine</name>
        <dbReference type="ChEBI" id="CHEBI:57844"/>
        <note>ligand shared between two neighboring subunits</note>
    </ligand>
</feature>
<comment type="catalytic activity">
    <reaction evidence="10">
        <text>L-methionine + ATP + H2O = S-adenosyl-L-methionine + phosphate + diphosphate</text>
        <dbReference type="Rhea" id="RHEA:21080"/>
        <dbReference type="ChEBI" id="CHEBI:15377"/>
        <dbReference type="ChEBI" id="CHEBI:30616"/>
        <dbReference type="ChEBI" id="CHEBI:33019"/>
        <dbReference type="ChEBI" id="CHEBI:43474"/>
        <dbReference type="ChEBI" id="CHEBI:57844"/>
        <dbReference type="ChEBI" id="CHEBI:59789"/>
        <dbReference type="EC" id="2.5.1.6"/>
    </reaction>
</comment>
<dbReference type="InterPro" id="IPR022628">
    <property type="entry name" value="S-AdoMet_synt_N"/>
</dbReference>
<gene>
    <name evidence="10" type="primary">metK</name>
    <name evidence="16" type="ORF">FYJ39_15745</name>
</gene>
<evidence type="ECO:0000256" key="4">
    <source>
        <dbReference type="ARBA" id="ARBA00022679"/>
    </source>
</evidence>
<dbReference type="Pfam" id="PF02772">
    <property type="entry name" value="S-AdoMet_synt_M"/>
    <property type="match status" value="1"/>
</dbReference>
<dbReference type="NCBIfam" id="TIGR01034">
    <property type="entry name" value="metK"/>
    <property type="match status" value="1"/>
</dbReference>
<evidence type="ECO:0000259" key="13">
    <source>
        <dbReference type="Pfam" id="PF00438"/>
    </source>
</evidence>
<dbReference type="Gene3D" id="3.30.300.10">
    <property type="match status" value="3"/>
</dbReference>
<feature type="binding site" description="in other chain" evidence="10">
    <location>
        <position position="99"/>
    </location>
    <ligand>
        <name>L-methionine</name>
        <dbReference type="ChEBI" id="CHEBI:57844"/>
        <note>ligand shared between two neighboring subunits</note>
    </ligand>
</feature>
<evidence type="ECO:0000256" key="1">
    <source>
        <dbReference type="ARBA" id="ARBA00005224"/>
    </source>
</evidence>
<dbReference type="Proteomes" id="UP000429958">
    <property type="component" value="Unassembled WGS sequence"/>
</dbReference>